<dbReference type="PANTHER" id="PTHR43433:SF5">
    <property type="entry name" value="AB HYDROLASE-1 DOMAIN-CONTAINING PROTEIN"/>
    <property type="match status" value="1"/>
</dbReference>
<dbReference type="InterPro" id="IPR029058">
    <property type="entry name" value="AB_hydrolase_fold"/>
</dbReference>
<reference evidence="2 3" key="1">
    <citation type="submission" date="2016-09" db="EMBL/GenBank/DDBJ databases">
        <title>Pseudonocardia autotrophica DSM535, a candidate organism with high potential of specific P450 cytochromes.</title>
        <authorList>
            <person name="Grumaz C."/>
            <person name="Vainshtein Y."/>
            <person name="Kirstahler P."/>
            <person name="Sohn K."/>
        </authorList>
    </citation>
    <scope>NUCLEOTIDE SEQUENCE [LARGE SCALE GENOMIC DNA]</scope>
    <source>
        <strain evidence="2 3">DSM 535</strain>
    </source>
</reference>
<dbReference type="EC" id="1.11.1.18" evidence="2"/>
<name>A0A1Y2MP05_PSEAH</name>
<feature type="domain" description="AB hydrolase-1" evidence="1">
    <location>
        <begin position="21"/>
        <end position="253"/>
    </location>
</feature>
<protein>
    <submittedName>
        <fullName evidence="2">Putative non-heme bromoperoxidase BpoC</fullName>
        <ecNumber evidence="2">1.11.1.18</ecNumber>
    </submittedName>
</protein>
<keyword evidence="3" id="KW-1185">Reference proteome</keyword>
<dbReference type="AlphaFoldDB" id="A0A1Y2MP05"/>
<dbReference type="PANTHER" id="PTHR43433">
    <property type="entry name" value="HYDROLASE, ALPHA/BETA FOLD FAMILY PROTEIN"/>
    <property type="match status" value="1"/>
</dbReference>
<keyword evidence="2" id="KW-0560">Oxidoreductase</keyword>
<evidence type="ECO:0000259" key="1">
    <source>
        <dbReference type="Pfam" id="PF12697"/>
    </source>
</evidence>
<dbReference type="PRINTS" id="PR00111">
    <property type="entry name" value="ABHYDROLASE"/>
</dbReference>
<dbReference type="GO" id="GO:0019806">
    <property type="term" value="F:bromide peroxidase activity"/>
    <property type="evidence" value="ECO:0007669"/>
    <property type="project" value="UniProtKB-EC"/>
</dbReference>
<dbReference type="InterPro" id="IPR000073">
    <property type="entry name" value="AB_hydrolase_1"/>
</dbReference>
<evidence type="ECO:0000313" key="3">
    <source>
        <dbReference type="Proteomes" id="UP000194360"/>
    </source>
</evidence>
<dbReference type="Proteomes" id="UP000194360">
    <property type="component" value="Unassembled WGS sequence"/>
</dbReference>
<dbReference type="Pfam" id="PF12697">
    <property type="entry name" value="Abhydrolase_6"/>
    <property type="match status" value="1"/>
</dbReference>
<dbReference type="STRING" id="2074.BG845_05056"/>
<gene>
    <name evidence="2" type="primary">bpoC_3</name>
    <name evidence="2" type="ORF">BG845_05056</name>
</gene>
<organism evidence="2 3">
    <name type="scientific">Pseudonocardia autotrophica</name>
    <name type="common">Amycolata autotrophica</name>
    <name type="synonym">Nocardia autotrophica</name>
    <dbReference type="NCBI Taxonomy" id="2074"/>
    <lineage>
        <taxon>Bacteria</taxon>
        <taxon>Bacillati</taxon>
        <taxon>Actinomycetota</taxon>
        <taxon>Actinomycetes</taxon>
        <taxon>Pseudonocardiales</taxon>
        <taxon>Pseudonocardiaceae</taxon>
        <taxon>Pseudonocardia</taxon>
    </lineage>
</organism>
<sequence length="269" mass="29522">MAAIAPLPDTDVADTGHGPPVLLSHGTLLDRTMFLPQTEVLSEDHRTVAWTSRAGTTRYGTERSLDDLVDDTLAVADTAGIDRFVLAGMSVGGFMAVELALRYPERVAGLVLMATRSAAYTDRERREFGALLEPLDIDGPIPESVIDAFRSVIFGERALTDRPELIERWTTAWRARPARSLYGEYRSWIDKPDRTADLARITVPALVLHGEDDRGIDLEHARVMHAHLPDSTYVPIPGAGHLLAEEQPEAVTAALSDWLRAVRPGEEPA</sequence>
<evidence type="ECO:0000313" key="2">
    <source>
        <dbReference type="EMBL" id="OSY36973.1"/>
    </source>
</evidence>
<proteinExistence type="predicted"/>
<dbReference type="SUPFAM" id="SSF53474">
    <property type="entry name" value="alpha/beta-Hydrolases"/>
    <property type="match status" value="1"/>
</dbReference>
<dbReference type="EMBL" id="MIGB01000034">
    <property type="protein sequence ID" value="OSY36973.1"/>
    <property type="molecule type" value="Genomic_DNA"/>
</dbReference>
<keyword evidence="2" id="KW-0575">Peroxidase</keyword>
<comment type="caution">
    <text evidence="2">The sequence shown here is derived from an EMBL/GenBank/DDBJ whole genome shotgun (WGS) entry which is preliminary data.</text>
</comment>
<dbReference type="RefSeq" id="WP_232021409.1">
    <property type="nucleotide sequence ID" value="NZ_AP018920.1"/>
</dbReference>
<accession>A0A1Y2MP05</accession>
<dbReference type="InterPro" id="IPR050471">
    <property type="entry name" value="AB_hydrolase"/>
</dbReference>
<dbReference type="Gene3D" id="3.40.50.1820">
    <property type="entry name" value="alpha/beta hydrolase"/>
    <property type="match status" value="1"/>
</dbReference>